<gene>
    <name evidence="13" type="ORF">HETIRDRAFT_326066</name>
</gene>
<dbReference type="InterPro" id="IPR006593">
    <property type="entry name" value="Cyt_b561/ferric_Rdtase_TM"/>
</dbReference>
<keyword evidence="10 11" id="KW-0472">Membrane</keyword>
<evidence type="ECO:0000256" key="5">
    <source>
        <dbReference type="ARBA" id="ARBA00022692"/>
    </source>
</evidence>
<keyword evidence="9" id="KW-0408">Iron</keyword>
<dbReference type="KEGG" id="hir:HETIRDRAFT_326066"/>
<dbReference type="PROSITE" id="PS50939">
    <property type="entry name" value="CYTOCHROME_B561"/>
    <property type="match status" value="1"/>
</dbReference>
<evidence type="ECO:0000256" key="3">
    <source>
        <dbReference type="ARBA" id="ARBA00022448"/>
    </source>
</evidence>
<organism evidence="13 14">
    <name type="scientific">Heterobasidion irregulare (strain TC 32-1)</name>
    <dbReference type="NCBI Taxonomy" id="747525"/>
    <lineage>
        <taxon>Eukaryota</taxon>
        <taxon>Fungi</taxon>
        <taxon>Dikarya</taxon>
        <taxon>Basidiomycota</taxon>
        <taxon>Agaricomycotina</taxon>
        <taxon>Agaricomycetes</taxon>
        <taxon>Russulales</taxon>
        <taxon>Bondarzewiaceae</taxon>
        <taxon>Heterobasidion</taxon>
        <taxon>Heterobasidion annosum species complex</taxon>
    </lineage>
</organism>
<dbReference type="GeneID" id="20671203"/>
<accession>W4JZC3</accession>
<dbReference type="GO" id="GO:0016020">
    <property type="term" value="C:membrane"/>
    <property type="evidence" value="ECO:0007669"/>
    <property type="project" value="UniProtKB-SubCell"/>
</dbReference>
<keyword evidence="6" id="KW-0479">Metal-binding</keyword>
<comment type="cofactor">
    <cofactor evidence="1">
        <name>heme b</name>
        <dbReference type="ChEBI" id="CHEBI:60344"/>
    </cofactor>
</comment>
<feature type="transmembrane region" description="Helical" evidence="11">
    <location>
        <begin position="187"/>
        <end position="209"/>
    </location>
</feature>
<feature type="transmembrane region" description="Helical" evidence="11">
    <location>
        <begin position="125"/>
        <end position="143"/>
    </location>
</feature>
<keyword evidence="4" id="KW-0349">Heme</keyword>
<keyword evidence="7" id="KW-0249">Electron transport</keyword>
<dbReference type="InParanoid" id="W4JZC3"/>
<feature type="transmembrane region" description="Helical" evidence="11">
    <location>
        <begin position="90"/>
        <end position="113"/>
    </location>
</feature>
<dbReference type="RefSeq" id="XP_009550212.1">
    <property type="nucleotide sequence ID" value="XM_009551917.1"/>
</dbReference>
<name>W4JZC3_HETIT</name>
<protein>
    <recommendedName>
        <fullName evidence="12">Cytochrome b561 domain-containing protein</fullName>
    </recommendedName>
</protein>
<evidence type="ECO:0000256" key="4">
    <source>
        <dbReference type="ARBA" id="ARBA00022617"/>
    </source>
</evidence>
<feature type="transmembrane region" description="Helical" evidence="11">
    <location>
        <begin position="18"/>
        <end position="40"/>
    </location>
</feature>
<dbReference type="AlphaFoldDB" id="W4JZC3"/>
<dbReference type="SMART" id="SM00665">
    <property type="entry name" value="B561"/>
    <property type="match status" value="1"/>
</dbReference>
<dbReference type="STRING" id="747525.W4JZC3"/>
<dbReference type="PANTHER" id="PTHR15422:SF24">
    <property type="entry name" value="DOMON RELATED DOMAIN-CONTAINING PROTEIN"/>
    <property type="match status" value="1"/>
</dbReference>
<feature type="transmembrane region" description="Helical" evidence="11">
    <location>
        <begin position="52"/>
        <end position="70"/>
    </location>
</feature>
<evidence type="ECO:0000256" key="11">
    <source>
        <dbReference type="SAM" id="Phobius"/>
    </source>
</evidence>
<dbReference type="EMBL" id="KI925462">
    <property type="protein sequence ID" value="ETW78221.1"/>
    <property type="molecule type" value="Genomic_DNA"/>
</dbReference>
<evidence type="ECO:0000313" key="14">
    <source>
        <dbReference type="Proteomes" id="UP000030671"/>
    </source>
</evidence>
<reference evidence="13 14" key="1">
    <citation type="journal article" date="2012" name="New Phytol.">
        <title>Insight into trade-off between wood decay and parasitism from the genome of a fungal forest pathogen.</title>
        <authorList>
            <person name="Olson A."/>
            <person name="Aerts A."/>
            <person name="Asiegbu F."/>
            <person name="Belbahri L."/>
            <person name="Bouzid O."/>
            <person name="Broberg A."/>
            <person name="Canback B."/>
            <person name="Coutinho P.M."/>
            <person name="Cullen D."/>
            <person name="Dalman K."/>
            <person name="Deflorio G."/>
            <person name="van Diepen L.T."/>
            <person name="Dunand C."/>
            <person name="Duplessis S."/>
            <person name="Durling M."/>
            <person name="Gonthier P."/>
            <person name="Grimwood J."/>
            <person name="Fossdal C.G."/>
            <person name="Hansson D."/>
            <person name="Henrissat B."/>
            <person name="Hietala A."/>
            <person name="Himmelstrand K."/>
            <person name="Hoffmeister D."/>
            <person name="Hogberg N."/>
            <person name="James T.Y."/>
            <person name="Karlsson M."/>
            <person name="Kohler A."/>
            <person name="Kues U."/>
            <person name="Lee Y.H."/>
            <person name="Lin Y.C."/>
            <person name="Lind M."/>
            <person name="Lindquist E."/>
            <person name="Lombard V."/>
            <person name="Lucas S."/>
            <person name="Lunden K."/>
            <person name="Morin E."/>
            <person name="Murat C."/>
            <person name="Park J."/>
            <person name="Raffaello T."/>
            <person name="Rouze P."/>
            <person name="Salamov A."/>
            <person name="Schmutz J."/>
            <person name="Solheim H."/>
            <person name="Stahlberg J."/>
            <person name="Velez H."/>
            <person name="de Vries R.P."/>
            <person name="Wiebenga A."/>
            <person name="Woodward S."/>
            <person name="Yakovlev I."/>
            <person name="Garbelotto M."/>
            <person name="Martin F."/>
            <person name="Grigoriev I.V."/>
            <person name="Stenlid J."/>
        </authorList>
    </citation>
    <scope>NUCLEOTIDE SEQUENCE [LARGE SCALE GENOMIC DNA]</scope>
    <source>
        <strain evidence="13 14">TC 32-1</strain>
    </source>
</reference>
<evidence type="ECO:0000313" key="13">
    <source>
        <dbReference type="EMBL" id="ETW78221.1"/>
    </source>
</evidence>
<dbReference type="Gene3D" id="1.20.120.1770">
    <property type="match status" value="1"/>
</dbReference>
<dbReference type="Pfam" id="PF03188">
    <property type="entry name" value="Cytochrom_B561"/>
    <property type="match status" value="1"/>
</dbReference>
<dbReference type="OrthoDB" id="366214at2759"/>
<dbReference type="GO" id="GO:0140575">
    <property type="term" value="F:transmembrane monodehydroascorbate reductase activity"/>
    <property type="evidence" value="ECO:0007669"/>
    <property type="project" value="InterPro"/>
</dbReference>
<feature type="domain" description="Cytochrome b561" evidence="12">
    <location>
        <begin position="1"/>
        <end position="186"/>
    </location>
</feature>
<evidence type="ECO:0000259" key="12">
    <source>
        <dbReference type="PROSITE" id="PS50939"/>
    </source>
</evidence>
<evidence type="ECO:0000256" key="6">
    <source>
        <dbReference type="ARBA" id="ARBA00022723"/>
    </source>
</evidence>
<sequence length="218" mass="24586">MSNFVLPLSQVEKDARNHALLCSIGFLILLPLGSLTARYLRTVTNGWWFGHWLTNFVVAGPVIFAGWALGYKTTNEGFTGGHFNDPHKRIGLTLLILYCIQLLLGMFIHFFRVPFLFVGHRPPQNYFHAIFGLIILALAAYQVHYGLYTEWVFSTGNLHPVPESAKHAWLALIIVRHHDLIKVWSELTVMIFVFHLTGLLVTLCSGLGISTEAVSTRK</sequence>
<evidence type="ECO:0000256" key="10">
    <source>
        <dbReference type="ARBA" id="ARBA00023136"/>
    </source>
</evidence>
<dbReference type="CDD" id="cd08760">
    <property type="entry name" value="Cyt_b561_FRRS1_like"/>
    <property type="match status" value="1"/>
</dbReference>
<dbReference type="GO" id="GO:0020037">
    <property type="term" value="F:heme binding"/>
    <property type="evidence" value="ECO:0007669"/>
    <property type="project" value="TreeGrafter"/>
</dbReference>
<dbReference type="eggNOG" id="ENOG502SPE6">
    <property type="taxonomic scope" value="Eukaryota"/>
</dbReference>
<comment type="subcellular location">
    <subcellularLocation>
        <location evidence="2">Membrane</location>
        <topology evidence="2">Multi-pass membrane protein</topology>
    </subcellularLocation>
</comment>
<keyword evidence="8 11" id="KW-1133">Transmembrane helix</keyword>
<evidence type="ECO:0000256" key="8">
    <source>
        <dbReference type="ARBA" id="ARBA00022989"/>
    </source>
</evidence>
<dbReference type="HOGENOM" id="CLU_090085_0_0_1"/>
<evidence type="ECO:0000256" key="7">
    <source>
        <dbReference type="ARBA" id="ARBA00022982"/>
    </source>
</evidence>
<evidence type="ECO:0000256" key="1">
    <source>
        <dbReference type="ARBA" id="ARBA00001970"/>
    </source>
</evidence>
<keyword evidence="5 11" id="KW-0812">Transmembrane</keyword>
<evidence type="ECO:0000256" key="2">
    <source>
        <dbReference type="ARBA" id="ARBA00004141"/>
    </source>
</evidence>
<keyword evidence="3" id="KW-0813">Transport</keyword>
<proteinExistence type="predicted"/>
<evidence type="ECO:0000256" key="9">
    <source>
        <dbReference type="ARBA" id="ARBA00023004"/>
    </source>
</evidence>
<dbReference type="PANTHER" id="PTHR15422">
    <property type="entry name" value="OS05G0565100 PROTEIN"/>
    <property type="match status" value="1"/>
</dbReference>
<dbReference type="InterPro" id="IPR045150">
    <property type="entry name" value="CYB561D1/2"/>
</dbReference>
<keyword evidence="14" id="KW-1185">Reference proteome</keyword>
<dbReference type="GO" id="GO:0046872">
    <property type="term" value="F:metal ion binding"/>
    <property type="evidence" value="ECO:0007669"/>
    <property type="project" value="UniProtKB-KW"/>
</dbReference>
<dbReference type="Proteomes" id="UP000030671">
    <property type="component" value="Unassembled WGS sequence"/>
</dbReference>